<dbReference type="NCBIfam" id="NF040974">
    <property type="entry name" value="RepABC_RepC"/>
    <property type="match status" value="1"/>
</dbReference>
<proteinExistence type="predicted"/>
<dbReference type="Pfam" id="PF03428">
    <property type="entry name" value="RP-C"/>
    <property type="match status" value="1"/>
</dbReference>
<evidence type="ECO:0000256" key="1">
    <source>
        <dbReference type="SAM" id="MobiDB-lite"/>
    </source>
</evidence>
<dbReference type="InterPro" id="IPR005090">
    <property type="entry name" value="RepC_N"/>
</dbReference>
<dbReference type="InterPro" id="IPR047611">
    <property type="entry name" value="RepABC_RepC"/>
</dbReference>
<feature type="region of interest" description="Disordered" evidence="1">
    <location>
        <begin position="408"/>
        <end position="430"/>
    </location>
</feature>
<protein>
    <submittedName>
        <fullName evidence="4">Replication initiation protein RepC</fullName>
    </submittedName>
</protein>
<accession>A0A371X4B9</accession>
<dbReference type="SUPFAM" id="SSF46785">
    <property type="entry name" value="Winged helix' DNA-binding domain"/>
    <property type="match status" value="1"/>
</dbReference>
<feature type="compositionally biased region" description="Basic and acidic residues" evidence="1">
    <location>
        <begin position="252"/>
        <end position="279"/>
    </location>
</feature>
<dbReference type="Proteomes" id="UP000262379">
    <property type="component" value="Unassembled WGS sequence"/>
</dbReference>
<organism evidence="4 5">
    <name type="scientific">Mesorhizobium denitrificans</name>
    <dbReference type="NCBI Taxonomy" id="2294114"/>
    <lineage>
        <taxon>Bacteria</taxon>
        <taxon>Pseudomonadati</taxon>
        <taxon>Pseudomonadota</taxon>
        <taxon>Alphaproteobacteria</taxon>
        <taxon>Hyphomicrobiales</taxon>
        <taxon>Phyllobacteriaceae</taxon>
        <taxon>Mesorhizobium</taxon>
    </lineage>
</organism>
<gene>
    <name evidence="4" type="ORF">DY251_20515</name>
</gene>
<feature type="region of interest" description="Disordered" evidence="1">
    <location>
        <begin position="244"/>
        <end position="290"/>
    </location>
</feature>
<keyword evidence="5" id="KW-1185">Reference proteome</keyword>
<feature type="domain" description="Plasmid replication protein C N-terminal" evidence="2">
    <location>
        <begin position="13"/>
        <end position="186"/>
    </location>
</feature>
<dbReference type="AlphaFoldDB" id="A0A371X4B9"/>
<evidence type="ECO:0000259" key="2">
    <source>
        <dbReference type="Pfam" id="PF03428"/>
    </source>
</evidence>
<feature type="domain" description="Plasmid replication protein C C-terminal" evidence="3">
    <location>
        <begin position="298"/>
        <end position="398"/>
    </location>
</feature>
<reference evidence="5" key="1">
    <citation type="submission" date="2018-08" db="EMBL/GenBank/DDBJ databases">
        <authorList>
            <person name="Im W.T."/>
        </authorList>
    </citation>
    <scope>NUCLEOTIDE SEQUENCE [LARGE SCALE GENOMIC DNA]</scope>
    <source>
        <strain evidence="5">LA-28</strain>
    </source>
</reference>
<evidence type="ECO:0000313" key="5">
    <source>
        <dbReference type="Proteomes" id="UP000262379"/>
    </source>
</evidence>
<dbReference type="EMBL" id="QURN01000025">
    <property type="protein sequence ID" value="RFC63874.1"/>
    <property type="molecule type" value="Genomic_DNA"/>
</dbReference>
<dbReference type="InterPro" id="IPR021760">
    <property type="entry name" value="RepC_C"/>
</dbReference>
<evidence type="ECO:0000313" key="4">
    <source>
        <dbReference type="EMBL" id="RFC63874.1"/>
    </source>
</evidence>
<dbReference type="NCBIfam" id="NF010396">
    <property type="entry name" value="PRK13824.1"/>
    <property type="match status" value="1"/>
</dbReference>
<evidence type="ECO:0000259" key="3">
    <source>
        <dbReference type="Pfam" id="PF11800"/>
    </source>
</evidence>
<dbReference type="Pfam" id="PF11800">
    <property type="entry name" value="RP-C_C"/>
    <property type="match status" value="1"/>
</dbReference>
<sequence>MGTHIATTPFGRRTVTLGLIASQAAAKQVEEGATVDKWEVFRDIRDAKDLLGATDRALSILHALLTCRRPVELVAGDNLVVFPSNVELIKRANGMSLPTLRRNIAVLMDCGLVIRRDSPNGKRYARRGQGGEVEQAYGFDLTPILARAGEFRQLAESVQAERRALLLVKERLTICRRDVVKMIAAGINEGVPGDWPTFRQRYEAIIARLPRTAPRSLLDAIADELEDLWLDVQDTLESFVKSQNMNPNESQDETHIQDSKPDFNSTDESKHGSRNKHEASTNVAETDNVRTLPKRDLPLGMVLNACPEIATYALGGPIRTWREFIAAAEEVRPHMGVSPSAWQEAVEVMGLENAAVTLAAILERTEHIRSRGGYLRSLVDRARDGMFSAWPMIMALLNARMSTMENGAAGKVRRSERGGTQSGVAAKKPSSLEISSALAKSLQGKGWK</sequence>
<dbReference type="RefSeq" id="WP_116625775.1">
    <property type="nucleotide sequence ID" value="NZ_QURN01000025.1"/>
</dbReference>
<dbReference type="InterPro" id="IPR036390">
    <property type="entry name" value="WH_DNA-bd_sf"/>
</dbReference>
<comment type="caution">
    <text evidence="4">The sequence shown here is derived from an EMBL/GenBank/DDBJ whole genome shotgun (WGS) entry which is preliminary data.</text>
</comment>
<name>A0A371X4B9_9HYPH</name>